<keyword evidence="2 3" id="KW-0186">Copper</keyword>
<keyword evidence="5" id="KW-0732">Signal</keyword>
<comment type="similarity">
    <text evidence="1">Belongs to the SCO1/2 family.</text>
</comment>
<gene>
    <name evidence="7" type="ORF">FHR23_001165</name>
</gene>
<evidence type="ECO:0000256" key="4">
    <source>
        <dbReference type="PIRSR" id="PIRSR603782-2"/>
    </source>
</evidence>
<dbReference type="SUPFAM" id="SSF52833">
    <property type="entry name" value="Thioredoxin-like"/>
    <property type="match status" value="1"/>
</dbReference>
<feature type="binding site" evidence="3">
    <location>
        <position position="77"/>
    </location>
    <ligand>
        <name>Cu cation</name>
        <dbReference type="ChEBI" id="CHEBI:23378"/>
    </ligand>
</feature>
<protein>
    <submittedName>
        <fullName evidence="7">Protein SCO1/2</fullName>
    </submittedName>
</protein>
<dbReference type="CDD" id="cd02968">
    <property type="entry name" value="SCO"/>
    <property type="match status" value="1"/>
</dbReference>
<dbReference type="GO" id="GO:0046872">
    <property type="term" value="F:metal ion binding"/>
    <property type="evidence" value="ECO:0007669"/>
    <property type="project" value="UniProtKB-KW"/>
</dbReference>
<evidence type="ECO:0000259" key="6">
    <source>
        <dbReference type="PROSITE" id="PS51352"/>
    </source>
</evidence>
<evidence type="ECO:0000256" key="1">
    <source>
        <dbReference type="ARBA" id="ARBA00010996"/>
    </source>
</evidence>
<accession>A0A840YX68</accession>
<evidence type="ECO:0000256" key="5">
    <source>
        <dbReference type="SAM" id="SignalP"/>
    </source>
</evidence>
<dbReference type="PROSITE" id="PS51352">
    <property type="entry name" value="THIOREDOXIN_2"/>
    <property type="match status" value="1"/>
</dbReference>
<name>A0A840YX68_9SPHN</name>
<dbReference type="PANTHER" id="PTHR12151">
    <property type="entry name" value="ELECTRON TRANSPORT PROTIN SCO1/SENC FAMILY MEMBER"/>
    <property type="match status" value="1"/>
</dbReference>
<keyword evidence="8" id="KW-1185">Reference proteome</keyword>
<reference evidence="7 8" key="1">
    <citation type="submission" date="2020-08" db="EMBL/GenBank/DDBJ databases">
        <title>Genomic Encyclopedia of Type Strains, Phase IV (KMG-IV): sequencing the most valuable type-strain genomes for metagenomic binning, comparative biology and taxonomic classification.</title>
        <authorList>
            <person name="Goeker M."/>
        </authorList>
    </citation>
    <scope>NUCLEOTIDE SEQUENCE [LARGE SCALE GENOMIC DNA]</scope>
    <source>
        <strain evidence="7 8">DSM 27203</strain>
    </source>
</reference>
<feature type="disulfide bond" description="Redox-active" evidence="4">
    <location>
        <begin position="73"/>
        <end position="77"/>
    </location>
</feature>
<dbReference type="InterPro" id="IPR013766">
    <property type="entry name" value="Thioredoxin_domain"/>
</dbReference>
<feature type="chain" id="PRO_5033060839" evidence="5">
    <location>
        <begin position="26"/>
        <end position="202"/>
    </location>
</feature>
<feature type="binding site" evidence="3">
    <location>
        <position position="73"/>
    </location>
    <ligand>
        <name>Cu cation</name>
        <dbReference type="ChEBI" id="CHEBI:23378"/>
    </ligand>
</feature>
<evidence type="ECO:0000313" key="7">
    <source>
        <dbReference type="EMBL" id="MBB5718258.1"/>
    </source>
</evidence>
<evidence type="ECO:0000256" key="3">
    <source>
        <dbReference type="PIRSR" id="PIRSR603782-1"/>
    </source>
</evidence>
<dbReference type="RefSeq" id="WP_184001921.1">
    <property type="nucleotide sequence ID" value="NZ_BAABIF010000004.1"/>
</dbReference>
<dbReference type="PANTHER" id="PTHR12151:SF25">
    <property type="entry name" value="LINALOOL DEHYDRATASE_ISOMERASE DOMAIN-CONTAINING PROTEIN"/>
    <property type="match status" value="1"/>
</dbReference>
<evidence type="ECO:0000256" key="2">
    <source>
        <dbReference type="ARBA" id="ARBA00023008"/>
    </source>
</evidence>
<feature type="domain" description="Thioredoxin" evidence="6">
    <location>
        <begin position="35"/>
        <end position="202"/>
    </location>
</feature>
<keyword evidence="4" id="KW-1015">Disulfide bond</keyword>
<evidence type="ECO:0000313" key="8">
    <source>
        <dbReference type="Proteomes" id="UP000554342"/>
    </source>
</evidence>
<dbReference type="PROSITE" id="PS51257">
    <property type="entry name" value="PROKAR_LIPOPROTEIN"/>
    <property type="match status" value="1"/>
</dbReference>
<dbReference type="EMBL" id="JACIJI010000001">
    <property type="protein sequence ID" value="MBB5718258.1"/>
    <property type="molecule type" value="Genomic_DNA"/>
</dbReference>
<comment type="caution">
    <text evidence="7">The sequence shown here is derived from an EMBL/GenBank/DDBJ whole genome shotgun (WGS) entry which is preliminary data.</text>
</comment>
<feature type="binding site" evidence="3">
    <location>
        <position position="167"/>
    </location>
    <ligand>
        <name>Cu cation</name>
        <dbReference type="ChEBI" id="CHEBI:23378"/>
    </ligand>
</feature>
<keyword evidence="3" id="KW-0479">Metal-binding</keyword>
<dbReference type="Pfam" id="PF02630">
    <property type="entry name" value="SCO1-SenC"/>
    <property type="match status" value="1"/>
</dbReference>
<sequence>MNQFSRNTVLLAAAVALAGCSGANSSGQTDSSPPLQGATIGGPFTLTDQDGKTVTSASFAGKYRVMYFGYTYCPDVCPVDMQHLGQGMRMLAKSDPGVAAKVVPIFVSVDPERDTPPVLKQYVAAFYPTMVGLTGSDQAIAKTAKEYHIFYQKVPAKNGSGQYLINHSQVAYLMSPENKPIALVPVDESAQSVADTLRRWVS</sequence>
<proteinExistence type="inferred from homology"/>
<dbReference type="Proteomes" id="UP000554342">
    <property type="component" value="Unassembled WGS sequence"/>
</dbReference>
<organism evidence="7 8">
    <name type="scientific">Stakelama sediminis</name>
    <dbReference type="NCBI Taxonomy" id="463200"/>
    <lineage>
        <taxon>Bacteria</taxon>
        <taxon>Pseudomonadati</taxon>
        <taxon>Pseudomonadota</taxon>
        <taxon>Alphaproteobacteria</taxon>
        <taxon>Sphingomonadales</taxon>
        <taxon>Sphingomonadaceae</taxon>
        <taxon>Stakelama</taxon>
    </lineage>
</organism>
<dbReference type="InterPro" id="IPR036249">
    <property type="entry name" value="Thioredoxin-like_sf"/>
</dbReference>
<dbReference type="InterPro" id="IPR003782">
    <property type="entry name" value="SCO1/SenC"/>
</dbReference>
<dbReference type="FunFam" id="3.40.30.10:FF:000013">
    <property type="entry name" value="Blast:Protein SCO1 homolog, mitochondrial"/>
    <property type="match status" value="1"/>
</dbReference>
<dbReference type="AlphaFoldDB" id="A0A840YX68"/>
<feature type="signal peptide" evidence="5">
    <location>
        <begin position="1"/>
        <end position="25"/>
    </location>
</feature>
<dbReference type="Gene3D" id="3.40.30.10">
    <property type="entry name" value="Glutaredoxin"/>
    <property type="match status" value="1"/>
</dbReference>